<protein>
    <submittedName>
        <fullName evidence="3">SCP-like protein extracellular</fullName>
    </submittedName>
</protein>
<name>A0A0G0P9J9_UNCC2</name>
<dbReference type="SUPFAM" id="SSF55797">
    <property type="entry name" value="PR-1-like"/>
    <property type="match status" value="1"/>
</dbReference>
<proteinExistence type="predicted"/>
<keyword evidence="1" id="KW-1133">Transmembrane helix</keyword>
<dbReference type="Pfam" id="PF00188">
    <property type="entry name" value="CAP"/>
    <property type="match status" value="1"/>
</dbReference>
<dbReference type="CDD" id="cd05379">
    <property type="entry name" value="CAP_bacterial"/>
    <property type="match status" value="1"/>
</dbReference>
<dbReference type="InterPro" id="IPR014044">
    <property type="entry name" value="CAP_dom"/>
</dbReference>
<accession>A0A0G0P9J9</accession>
<organism evidence="3 4">
    <name type="scientific">candidate division CPR2 bacterium GW2011_GWC2_39_10</name>
    <dbReference type="NCBI Taxonomy" id="1618345"/>
    <lineage>
        <taxon>Bacteria</taxon>
        <taxon>Bacteria division CPR2</taxon>
    </lineage>
</organism>
<keyword evidence="1" id="KW-0472">Membrane</keyword>
<gene>
    <name evidence="3" type="ORF">UT18_C0007G0060</name>
</gene>
<dbReference type="AlphaFoldDB" id="A0A0G0P9J9"/>
<feature type="transmembrane region" description="Helical" evidence="1">
    <location>
        <begin position="216"/>
        <end position="237"/>
    </location>
</feature>
<evidence type="ECO:0000259" key="2">
    <source>
        <dbReference type="Pfam" id="PF00188"/>
    </source>
</evidence>
<dbReference type="PANTHER" id="PTHR31157">
    <property type="entry name" value="SCP DOMAIN-CONTAINING PROTEIN"/>
    <property type="match status" value="1"/>
</dbReference>
<dbReference type="Proteomes" id="UP000034207">
    <property type="component" value="Unassembled WGS sequence"/>
</dbReference>
<evidence type="ECO:0000313" key="4">
    <source>
        <dbReference type="Proteomes" id="UP000034207"/>
    </source>
</evidence>
<feature type="domain" description="SCP" evidence="2">
    <location>
        <begin position="65"/>
        <end position="167"/>
    </location>
</feature>
<sequence length="273" mass="30220">MKKFFKKLFIPHANNLYRPHAFRHKAISIYSVALMLSHLSFGIAFTSASVSAQAGGDIAKQIIGLTNTERSAFGLGLVIENEKLTLAAKDRINDMFAKNYWDHYAPEGTEPWDAVKNAGYNYSYAGENLGKGFTDANAVVGAWMNSPSHRENLLNSNYEEIGVAIGSGLLNGRNTTIIVQLFASPFEKGVKPVTVLGSKSQVEQFSLSNVFNSSNVPYSIAWIMLTLMLIADAYMLTKQGHHKDRKHKFHIGFASLLILVLFSLLTFQLVNIL</sequence>
<dbReference type="PANTHER" id="PTHR31157:SF1">
    <property type="entry name" value="SCP DOMAIN-CONTAINING PROTEIN"/>
    <property type="match status" value="1"/>
</dbReference>
<dbReference type="Gene3D" id="3.40.33.10">
    <property type="entry name" value="CAP"/>
    <property type="match status" value="1"/>
</dbReference>
<comment type="caution">
    <text evidence="3">The sequence shown here is derived from an EMBL/GenBank/DDBJ whole genome shotgun (WGS) entry which is preliminary data.</text>
</comment>
<dbReference type="STRING" id="1618345.UT18_C0007G0060"/>
<feature type="transmembrane region" description="Helical" evidence="1">
    <location>
        <begin position="249"/>
        <end position="270"/>
    </location>
</feature>
<keyword evidence="1" id="KW-0812">Transmembrane</keyword>
<reference evidence="3 4" key="1">
    <citation type="journal article" date="2015" name="Nature">
        <title>rRNA introns, odd ribosomes, and small enigmatic genomes across a large radiation of phyla.</title>
        <authorList>
            <person name="Brown C.T."/>
            <person name="Hug L.A."/>
            <person name="Thomas B.C."/>
            <person name="Sharon I."/>
            <person name="Castelle C.J."/>
            <person name="Singh A."/>
            <person name="Wilkins M.J."/>
            <person name="Williams K.H."/>
            <person name="Banfield J.F."/>
        </authorList>
    </citation>
    <scope>NUCLEOTIDE SEQUENCE [LARGE SCALE GENOMIC DNA]</scope>
</reference>
<dbReference type="EMBL" id="LBVV01000007">
    <property type="protein sequence ID" value="KKQ94804.1"/>
    <property type="molecule type" value="Genomic_DNA"/>
</dbReference>
<evidence type="ECO:0000313" key="3">
    <source>
        <dbReference type="EMBL" id="KKQ94804.1"/>
    </source>
</evidence>
<evidence type="ECO:0000256" key="1">
    <source>
        <dbReference type="SAM" id="Phobius"/>
    </source>
</evidence>
<dbReference type="InterPro" id="IPR035940">
    <property type="entry name" value="CAP_sf"/>
</dbReference>